<evidence type="ECO:0000256" key="2">
    <source>
        <dbReference type="ARBA" id="ARBA00003317"/>
    </source>
</evidence>
<evidence type="ECO:0000256" key="7">
    <source>
        <dbReference type="ARBA" id="ARBA00022679"/>
    </source>
</evidence>
<comment type="similarity">
    <text evidence="3">Belongs to the MGMT family.</text>
</comment>
<keyword evidence="8" id="KW-0227">DNA damage</keyword>
<dbReference type="InterPro" id="IPR036217">
    <property type="entry name" value="MethylDNA_cys_MeTrfase_DNAb"/>
</dbReference>
<dbReference type="EMBL" id="LGGS01000028">
    <property type="protein sequence ID" value="KUK83504.1"/>
    <property type="molecule type" value="Genomic_DNA"/>
</dbReference>
<proteinExistence type="inferred from homology"/>
<evidence type="ECO:0000256" key="3">
    <source>
        <dbReference type="ARBA" id="ARBA00008711"/>
    </source>
</evidence>
<comment type="catalytic activity">
    <reaction evidence="10">
        <text>a 6-O-methyl-2'-deoxyguanosine in DNA + L-cysteinyl-[protein] = S-methyl-L-cysteinyl-[protein] + a 2'-deoxyguanosine in DNA</text>
        <dbReference type="Rhea" id="RHEA:24000"/>
        <dbReference type="Rhea" id="RHEA-COMP:10131"/>
        <dbReference type="Rhea" id="RHEA-COMP:10132"/>
        <dbReference type="Rhea" id="RHEA-COMP:11367"/>
        <dbReference type="Rhea" id="RHEA-COMP:11368"/>
        <dbReference type="ChEBI" id="CHEBI:29950"/>
        <dbReference type="ChEBI" id="CHEBI:82612"/>
        <dbReference type="ChEBI" id="CHEBI:85445"/>
        <dbReference type="ChEBI" id="CHEBI:85448"/>
        <dbReference type="EC" id="2.1.1.63"/>
    </reaction>
</comment>
<dbReference type="EC" id="2.1.1.63" evidence="4"/>
<dbReference type="GO" id="GO:0003908">
    <property type="term" value="F:methylated-DNA-[protein]-cysteine S-methyltransferase activity"/>
    <property type="evidence" value="ECO:0007669"/>
    <property type="project" value="UniProtKB-EC"/>
</dbReference>
<dbReference type="CDD" id="cd06445">
    <property type="entry name" value="ATase"/>
    <property type="match status" value="1"/>
</dbReference>
<dbReference type="InterPro" id="IPR036388">
    <property type="entry name" value="WH-like_DNA-bd_sf"/>
</dbReference>
<evidence type="ECO:0000256" key="5">
    <source>
        <dbReference type="ARBA" id="ARBA00015377"/>
    </source>
</evidence>
<name>A0A101HVB9_9FIRM</name>
<dbReference type="GO" id="GO:0032259">
    <property type="term" value="P:methylation"/>
    <property type="evidence" value="ECO:0007669"/>
    <property type="project" value="UniProtKB-KW"/>
</dbReference>
<evidence type="ECO:0000256" key="1">
    <source>
        <dbReference type="ARBA" id="ARBA00001286"/>
    </source>
</evidence>
<feature type="domain" description="Methylated-DNA-[protein]-cysteine S-methyltransferase DNA binding" evidence="11">
    <location>
        <begin position="1"/>
        <end position="61"/>
    </location>
</feature>
<dbReference type="PANTHER" id="PTHR46460:SF1">
    <property type="entry name" value="METHYLATED-DNA--PROTEIN-CYSTEINE METHYLTRANSFERASE"/>
    <property type="match status" value="1"/>
</dbReference>
<feature type="non-terminal residue" evidence="12">
    <location>
        <position position="1"/>
    </location>
</feature>
<dbReference type="SUPFAM" id="SSF46767">
    <property type="entry name" value="Methylated DNA-protein cysteine methyltransferase, C-terminal domain"/>
    <property type="match status" value="1"/>
</dbReference>
<dbReference type="Pfam" id="PF01035">
    <property type="entry name" value="DNA_binding_1"/>
    <property type="match status" value="1"/>
</dbReference>
<keyword evidence="7" id="KW-0808">Transferase</keyword>
<evidence type="ECO:0000313" key="13">
    <source>
        <dbReference type="Proteomes" id="UP000054705"/>
    </source>
</evidence>
<protein>
    <recommendedName>
        <fullName evidence="5">Methylated-DNA--protein-cysteine methyltransferase</fullName>
        <ecNumber evidence="4">2.1.1.63</ecNumber>
    </recommendedName>
</protein>
<dbReference type="InterPro" id="IPR014048">
    <property type="entry name" value="MethylDNA_cys_MeTrfase_DNA-bd"/>
</dbReference>
<dbReference type="Gene3D" id="1.10.10.10">
    <property type="entry name" value="Winged helix-like DNA-binding domain superfamily/Winged helix DNA-binding domain"/>
    <property type="match status" value="1"/>
</dbReference>
<sequence>SYGQVARAAGSPRGARAVGGVMRLNRTPLVVPCHRVIAADGSLGGFSGGLEMKKYLLNLENAAWAV</sequence>
<reference evidence="13" key="1">
    <citation type="journal article" date="2015" name="MBio">
        <title>Genome-Resolved Metagenomic Analysis Reveals Roles for Candidate Phyla and Other Microbial Community Members in Biogeochemical Transformations in Oil Reservoirs.</title>
        <authorList>
            <person name="Hu P."/>
            <person name="Tom L."/>
            <person name="Singh A."/>
            <person name="Thomas B.C."/>
            <person name="Baker B.J."/>
            <person name="Piceno Y.M."/>
            <person name="Andersen G.L."/>
            <person name="Banfield J.F."/>
        </authorList>
    </citation>
    <scope>NUCLEOTIDE SEQUENCE [LARGE SCALE GENOMIC DNA]</scope>
</reference>
<comment type="caution">
    <text evidence="12">The sequence shown here is derived from an EMBL/GenBank/DDBJ whole genome shotgun (WGS) entry which is preliminary data.</text>
</comment>
<keyword evidence="9" id="KW-0234">DNA repair</keyword>
<keyword evidence="6" id="KW-0489">Methyltransferase</keyword>
<accession>A0A101HVB9</accession>
<evidence type="ECO:0000256" key="10">
    <source>
        <dbReference type="ARBA" id="ARBA00049348"/>
    </source>
</evidence>
<evidence type="ECO:0000259" key="11">
    <source>
        <dbReference type="Pfam" id="PF01035"/>
    </source>
</evidence>
<dbReference type="GO" id="GO:0006281">
    <property type="term" value="P:DNA repair"/>
    <property type="evidence" value="ECO:0007669"/>
    <property type="project" value="UniProtKB-KW"/>
</dbReference>
<evidence type="ECO:0000256" key="4">
    <source>
        <dbReference type="ARBA" id="ARBA00011918"/>
    </source>
</evidence>
<dbReference type="InterPro" id="IPR001497">
    <property type="entry name" value="MethylDNA_cys_MeTrfase_AS"/>
</dbReference>
<evidence type="ECO:0000256" key="6">
    <source>
        <dbReference type="ARBA" id="ARBA00022603"/>
    </source>
</evidence>
<dbReference type="PROSITE" id="PS00374">
    <property type="entry name" value="MGMT"/>
    <property type="match status" value="1"/>
</dbReference>
<dbReference type="AlphaFoldDB" id="A0A101HVB9"/>
<dbReference type="NCBIfam" id="TIGR00589">
    <property type="entry name" value="ogt"/>
    <property type="match status" value="1"/>
</dbReference>
<dbReference type="Proteomes" id="UP000054705">
    <property type="component" value="Unassembled WGS sequence"/>
</dbReference>
<comment type="function">
    <text evidence="2">Involved in the cellular defense against the biological effects of O6-methylguanine (O6-MeG) and O4-methylthymine (O4-MeT) in DNA. Repairs the methylated nucleobase in DNA by stoichiometrically transferring the methyl group to a cysteine residue in the enzyme. This is a suicide reaction: the enzyme is irreversibly inactivated.</text>
</comment>
<evidence type="ECO:0000256" key="9">
    <source>
        <dbReference type="ARBA" id="ARBA00023204"/>
    </source>
</evidence>
<comment type="catalytic activity">
    <reaction evidence="1">
        <text>a 4-O-methyl-thymidine in DNA + L-cysteinyl-[protein] = a thymidine in DNA + S-methyl-L-cysteinyl-[protein]</text>
        <dbReference type="Rhea" id="RHEA:53428"/>
        <dbReference type="Rhea" id="RHEA-COMP:10131"/>
        <dbReference type="Rhea" id="RHEA-COMP:10132"/>
        <dbReference type="Rhea" id="RHEA-COMP:13555"/>
        <dbReference type="Rhea" id="RHEA-COMP:13556"/>
        <dbReference type="ChEBI" id="CHEBI:29950"/>
        <dbReference type="ChEBI" id="CHEBI:82612"/>
        <dbReference type="ChEBI" id="CHEBI:137386"/>
        <dbReference type="ChEBI" id="CHEBI:137387"/>
        <dbReference type="EC" id="2.1.1.63"/>
    </reaction>
</comment>
<evidence type="ECO:0000256" key="8">
    <source>
        <dbReference type="ARBA" id="ARBA00022763"/>
    </source>
</evidence>
<dbReference type="PANTHER" id="PTHR46460">
    <property type="entry name" value="METHYLATED-DNA--PROTEIN-CYSTEINE METHYLTRANSFERASE"/>
    <property type="match status" value="1"/>
</dbReference>
<dbReference type="PATRIC" id="fig|110500.4.peg.414"/>
<gene>
    <name evidence="12" type="ORF">XD97_0165</name>
</gene>
<evidence type="ECO:0000313" key="12">
    <source>
        <dbReference type="EMBL" id="KUK83504.1"/>
    </source>
</evidence>
<organism evidence="12 13">
    <name type="scientific">Pelotomaculum thermopropionicum</name>
    <dbReference type="NCBI Taxonomy" id="110500"/>
    <lineage>
        <taxon>Bacteria</taxon>
        <taxon>Bacillati</taxon>
        <taxon>Bacillota</taxon>
        <taxon>Clostridia</taxon>
        <taxon>Eubacteriales</taxon>
        <taxon>Desulfotomaculaceae</taxon>
        <taxon>Pelotomaculum</taxon>
    </lineage>
</organism>